<protein>
    <recommendedName>
        <fullName evidence="1">YjiS-like domain-containing protein</fullName>
    </recommendedName>
</protein>
<sequence>MGYEENRPHKPFYGFVMIYRYLRQRWLNHQTARTLQGLNKEQLRDIGLTCDDLSRWK</sequence>
<evidence type="ECO:0000259" key="1">
    <source>
        <dbReference type="Pfam" id="PF06568"/>
    </source>
</evidence>
<dbReference type="RefSeq" id="WP_072009474.1">
    <property type="nucleotide sequence ID" value="NZ_LXEO01000051.1"/>
</dbReference>
<gene>
    <name evidence="2" type="ORF">M979_3414</name>
</gene>
<feature type="domain" description="YjiS-like" evidence="1">
    <location>
        <begin position="20"/>
        <end position="52"/>
    </location>
</feature>
<evidence type="ECO:0000313" key="3">
    <source>
        <dbReference type="Proteomes" id="UP000078286"/>
    </source>
</evidence>
<comment type="caution">
    <text evidence="2">The sequence shown here is derived from an EMBL/GenBank/DDBJ whole genome shotgun (WGS) entry which is preliminary data.</text>
</comment>
<accession>A0A1B7HIW5</accession>
<dbReference type="InterPro" id="IPR009506">
    <property type="entry name" value="YjiS-like"/>
</dbReference>
<organism evidence="2 3">
    <name type="scientific">Buttiauxella noackiae ATCC 51607</name>
    <dbReference type="NCBI Taxonomy" id="1354255"/>
    <lineage>
        <taxon>Bacteria</taxon>
        <taxon>Pseudomonadati</taxon>
        <taxon>Pseudomonadota</taxon>
        <taxon>Gammaproteobacteria</taxon>
        <taxon>Enterobacterales</taxon>
        <taxon>Enterobacteriaceae</taxon>
        <taxon>Buttiauxella</taxon>
    </lineage>
</organism>
<reference evidence="2 3" key="1">
    <citation type="submission" date="2016-04" db="EMBL/GenBank/DDBJ databases">
        <title>ATOL: Assembling a taxonomically balanced genome-scale reconstruction of the evolutionary history of the Enterobacteriaceae.</title>
        <authorList>
            <person name="Plunkett G.III."/>
            <person name="Neeno-Eckwall E.C."/>
            <person name="Glasner J.D."/>
            <person name="Perna N.T."/>
        </authorList>
    </citation>
    <scope>NUCLEOTIDE SEQUENCE [LARGE SCALE GENOMIC DNA]</scope>
    <source>
        <strain evidence="2 3">ATCC 51607</strain>
    </source>
</reference>
<dbReference type="AlphaFoldDB" id="A0A1B7HIW5"/>
<keyword evidence="3" id="KW-1185">Reference proteome</keyword>
<dbReference type="Proteomes" id="UP000078286">
    <property type="component" value="Unassembled WGS sequence"/>
</dbReference>
<dbReference type="EMBL" id="LXEO01000051">
    <property type="protein sequence ID" value="OAT15584.1"/>
    <property type="molecule type" value="Genomic_DNA"/>
</dbReference>
<dbReference type="PATRIC" id="fig|1354255.3.peg.3523"/>
<proteinExistence type="predicted"/>
<dbReference type="Pfam" id="PF06568">
    <property type="entry name" value="YjiS-like"/>
    <property type="match status" value="1"/>
</dbReference>
<name>A0A1B7HIW5_9ENTR</name>
<evidence type="ECO:0000313" key="2">
    <source>
        <dbReference type="EMBL" id="OAT15584.1"/>
    </source>
</evidence>